<keyword evidence="7" id="KW-0972">Capsule biogenesis/degradation</keyword>
<proteinExistence type="inferred from homology"/>
<evidence type="ECO:0000256" key="2">
    <source>
        <dbReference type="ARBA" id="ARBA00007783"/>
    </source>
</evidence>
<name>A0A7C4ASR0_9BACT</name>
<keyword evidence="5" id="KW-0762">Sugar transport</keyword>
<accession>A0A7C4ASR0</accession>
<dbReference type="EMBL" id="DTGT01000336">
    <property type="protein sequence ID" value="HGH61688.1"/>
    <property type="molecule type" value="Genomic_DNA"/>
</dbReference>
<feature type="transmembrane region" description="Helical" evidence="11">
    <location>
        <begin position="231"/>
        <end position="252"/>
    </location>
</feature>
<evidence type="ECO:0000256" key="10">
    <source>
        <dbReference type="ARBA" id="ARBA00023136"/>
    </source>
</evidence>
<feature type="transmembrane region" description="Helical" evidence="11">
    <location>
        <begin position="103"/>
        <end position="136"/>
    </location>
</feature>
<dbReference type="GO" id="GO:0015774">
    <property type="term" value="P:polysaccharide transport"/>
    <property type="evidence" value="ECO:0007669"/>
    <property type="project" value="UniProtKB-KW"/>
</dbReference>
<keyword evidence="3 11" id="KW-0813">Transport</keyword>
<evidence type="ECO:0000256" key="3">
    <source>
        <dbReference type="ARBA" id="ARBA00022448"/>
    </source>
</evidence>
<gene>
    <name evidence="13" type="ORF">ENV54_10360</name>
</gene>
<evidence type="ECO:0000256" key="7">
    <source>
        <dbReference type="ARBA" id="ARBA00022903"/>
    </source>
</evidence>
<keyword evidence="4 11" id="KW-1003">Cell membrane</keyword>
<dbReference type="PANTHER" id="PTHR30413">
    <property type="entry name" value="INNER MEMBRANE TRANSPORT PERMEASE"/>
    <property type="match status" value="1"/>
</dbReference>
<feature type="transmembrane region" description="Helical" evidence="11">
    <location>
        <begin position="28"/>
        <end position="53"/>
    </location>
</feature>
<feature type="domain" description="ABC transmembrane type-2" evidence="12">
    <location>
        <begin position="29"/>
        <end position="255"/>
    </location>
</feature>
<dbReference type="GO" id="GO:0043190">
    <property type="term" value="C:ATP-binding cassette (ABC) transporter complex"/>
    <property type="evidence" value="ECO:0007669"/>
    <property type="project" value="InterPro"/>
</dbReference>
<dbReference type="PRINTS" id="PR00164">
    <property type="entry name" value="ABC2TRNSPORT"/>
</dbReference>
<comment type="similarity">
    <text evidence="2 11">Belongs to the ABC-2 integral membrane protein family.</text>
</comment>
<evidence type="ECO:0000256" key="1">
    <source>
        <dbReference type="ARBA" id="ARBA00004651"/>
    </source>
</evidence>
<comment type="caution">
    <text evidence="13">The sequence shown here is derived from an EMBL/GenBank/DDBJ whole genome shotgun (WGS) entry which is preliminary data.</text>
</comment>
<dbReference type="InterPro" id="IPR013525">
    <property type="entry name" value="ABC2_TM"/>
</dbReference>
<feature type="transmembrane region" description="Helical" evidence="11">
    <location>
        <begin position="178"/>
        <end position="199"/>
    </location>
</feature>
<dbReference type="PANTHER" id="PTHR30413:SF10">
    <property type="entry name" value="CAPSULE POLYSACCHARIDE EXPORT INNER-MEMBRANE PROTEIN CTRC"/>
    <property type="match status" value="1"/>
</dbReference>
<dbReference type="Pfam" id="PF01061">
    <property type="entry name" value="ABC2_membrane"/>
    <property type="match status" value="1"/>
</dbReference>
<keyword evidence="9" id="KW-0625">Polysaccharide transport</keyword>
<evidence type="ECO:0000256" key="4">
    <source>
        <dbReference type="ARBA" id="ARBA00022475"/>
    </source>
</evidence>
<protein>
    <recommendedName>
        <fullName evidence="11">Transport permease protein</fullName>
    </recommendedName>
</protein>
<dbReference type="GO" id="GO:0140359">
    <property type="term" value="F:ABC-type transporter activity"/>
    <property type="evidence" value="ECO:0007669"/>
    <property type="project" value="InterPro"/>
</dbReference>
<feature type="transmembrane region" description="Helical" evidence="11">
    <location>
        <begin position="65"/>
        <end position="82"/>
    </location>
</feature>
<keyword evidence="6 11" id="KW-0812">Transmembrane</keyword>
<keyword evidence="10 11" id="KW-0472">Membrane</keyword>
<evidence type="ECO:0000256" key="9">
    <source>
        <dbReference type="ARBA" id="ARBA00023047"/>
    </source>
</evidence>
<evidence type="ECO:0000256" key="8">
    <source>
        <dbReference type="ARBA" id="ARBA00022989"/>
    </source>
</evidence>
<organism evidence="13">
    <name type="scientific">Desulfomonile tiedjei</name>
    <dbReference type="NCBI Taxonomy" id="2358"/>
    <lineage>
        <taxon>Bacteria</taxon>
        <taxon>Pseudomonadati</taxon>
        <taxon>Thermodesulfobacteriota</taxon>
        <taxon>Desulfomonilia</taxon>
        <taxon>Desulfomonilales</taxon>
        <taxon>Desulfomonilaceae</taxon>
        <taxon>Desulfomonile</taxon>
    </lineage>
</organism>
<feature type="transmembrane region" description="Helical" evidence="11">
    <location>
        <begin position="142"/>
        <end position="166"/>
    </location>
</feature>
<dbReference type="PROSITE" id="PS51012">
    <property type="entry name" value="ABC_TM2"/>
    <property type="match status" value="1"/>
</dbReference>
<dbReference type="AlphaFoldDB" id="A0A7C4ASR0"/>
<dbReference type="InterPro" id="IPR047817">
    <property type="entry name" value="ABC2_TM_bact-type"/>
</dbReference>
<comment type="subcellular location">
    <subcellularLocation>
        <location evidence="1 11">Cell membrane</location>
        <topology evidence="1 11">Multi-pass membrane protein</topology>
    </subcellularLocation>
</comment>
<keyword evidence="8 11" id="KW-1133">Transmembrane helix</keyword>
<evidence type="ECO:0000313" key="13">
    <source>
        <dbReference type="EMBL" id="HGH61688.1"/>
    </source>
</evidence>
<evidence type="ECO:0000256" key="11">
    <source>
        <dbReference type="RuleBase" id="RU361157"/>
    </source>
</evidence>
<dbReference type="GO" id="GO:0015920">
    <property type="term" value="P:lipopolysaccharide transport"/>
    <property type="evidence" value="ECO:0007669"/>
    <property type="project" value="TreeGrafter"/>
</dbReference>
<evidence type="ECO:0000259" key="12">
    <source>
        <dbReference type="PROSITE" id="PS51012"/>
    </source>
</evidence>
<evidence type="ECO:0000256" key="5">
    <source>
        <dbReference type="ARBA" id="ARBA00022597"/>
    </source>
</evidence>
<reference evidence="13" key="1">
    <citation type="journal article" date="2020" name="mSystems">
        <title>Genome- and Community-Level Interaction Insights into Carbon Utilization and Element Cycling Functions of Hydrothermarchaeota in Hydrothermal Sediment.</title>
        <authorList>
            <person name="Zhou Z."/>
            <person name="Liu Y."/>
            <person name="Xu W."/>
            <person name="Pan J."/>
            <person name="Luo Z.H."/>
            <person name="Li M."/>
        </authorList>
    </citation>
    <scope>NUCLEOTIDE SEQUENCE [LARGE SCALE GENOMIC DNA]</scope>
    <source>
        <strain evidence="13">SpSt-769</strain>
    </source>
</reference>
<dbReference type="InterPro" id="IPR000412">
    <property type="entry name" value="ABC_2_transport"/>
</dbReference>
<sequence>MASNLYNHRNLIRQFAWRDVVTRYKGSYFGMIWSFVTPLMLLAVFSFVFSVIFKSKWGVSPDEGKFQFAMTMFCGMTVFNIFGECISRAPTLILQYPNYVKKVVFPLEILPVAALGSSLINAALSLAILIPAVLLFSHAWPSTIYLFPLVLIPICAFALGFGWFLASMGVFIRDIAQPVSVIVQMLFFISGIFFPPSAIPEEIRSFVQLNPLVGILEDARRTLMWGQYPDWSSLALVTLFSLIVMQLGYLWFMRTKRAFADVI</sequence>
<evidence type="ECO:0000256" key="6">
    <source>
        <dbReference type="ARBA" id="ARBA00022692"/>
    </source>
</evidence>